<evidence type="ECO:0000313" key="2">
    <source>
        <dbReference type="EMBL" id="ATX81731.1"/>
    </source>
</evidence>
<dbReference type="Pfam" id="PF13091">
    <property type="entry name" value="PLDc_2"/>
    <property type="match status" value="1"/>
</dbReference>
<dbReference type="AlphaFoldDB" id="A0A2K8L7A3"/>
<organism evidence="2 3">
    <name type="scientific">Mariprofundus ferrinatatus</name>
    <dbReference type="NCBI Taxonomy" id="1921087"/>
    <lineage>
        <taxon>Bacteria</taxon>
        <taxon>Pseudomonadati</taxon>
        <taxon>Pseudomonadota</taxon>
        <taxon>Candidatius Mariprofundia</taxon>
        <taxon>Mariprofundales</taxon>
        <taxon>Mariprofundaceae</taxon>
        <taxon>Mariprofundus</taxon>
    </lineage>
</organism>
<keyword evidence="3" id="KW-1185">Reference proteome</keyword>
<accession>A0A2K8L7A3</accession>
<dbReference type="Gene3D" id="3.30.870.10">
    <property type="entry name" value="Endonuclease Chain A"/>
    <property type="match status" value="1"/>
</dbReference>
<dbReference type="EMBL" id="CP018800">
    <property type="protein sequence ID" value="ATX81731.1"/>
    <property type="molecule type" value="Genomic_DNA"/>
</dbReference>
<dbReference type="CDD" id="cd09176">
    <property type="entry name" value="PLDc_unchar6"/>
    <property type="match status" value="1"/>
</dbReference>
<dbReference type="OrthoDB" id="6397139at2"/>
<protein>
    <submittedName>
        <fullName evidence="2">PLD-like domain-containing protein</fullName>
    </submittedName>
</protein>
<gene>
    <name evidence="2" type="ORF">Ga0123462_0862</name>
</gene>
<dbReference type="InterPro" id="IPR059166">
    <property type="entry name" value="PLD-like_cat"/>
</dbReference>
<dbReference type="InterPro" id="IPR001736">
    <property type="entry name" value="PLipase_D/transphosphatidylase"/>
</dbReference>
<reference evidence="2 3" key="1">
    <citation type="submission" date="2016-12" db="EMBL/GenBank/DDBJ databases">
        <title>Isolation and genomic insights into novel planktonic Zetaproteobacteria from stratified waters of the Chesapeake Bay.</title>
        <authorList>
            <person name="McAllister S.M."/>
            <person name="Kato S."/>
            <person name="Chan C.S."/>
            <person name="Chiu B.K."/>
            <person name="Field E.K."/>
        </authorList>
    </citation>
    <scope>NUCLEOTIDE SEQUENCE [LARGE SCALE GENOMIC DNA]</scope>
    <source>
        <strain evidence="2 3">CP-8</strain>
    </source>
</reference>
<dbReference type="GO" id="GO:0006793">
    <property type="term" value="P:phosphorus metabolic process"/>
    <property type="evidence" value="ECO:0007669"/>
    <property type="project" value="UniProtKB-ARBA"/>
</dbReference>
<dbReference type="PROSITE" id="PS50035">
    <property type="entry name" value="PLD"/>
    <property type="match status" value="1"/>
</dbReference>
<evidence type="ECO:0000313" key="3">
    <source>
        <dbReference type="Proteomes" id="UP000231637"/>
    </source>
</evidence>
<evidence type="ECO:0000259" key="1">
    <source>
        <dbReference type="PROSITE" id="PS50035"/>
    </source>
</evidence>
<name>A0A2K8L7A3_9PROT</name>
<sequence>MNLLGTEAYRNSLAAAITNAKQSIVVVSAFVTKGGCEWINHHISHPSVAVQFIVRWKLQDLISGASDLDSYEYARSLGWDFYVQPDLHAKVALVDDHQIYLGSANVTNKGLALAPGGNREFGVSFLASQRDLDVIKTVQDESVYITPELYLEIRKYLDELPPDEKTKASDGEWPNELKEKFLQPPQKLWVADLLWSSPSSESLVMEISPDFAREIEHDTKLLGLPVLYHHIEASSLLPAFISSRAYHWLICQLKKNGGQLHYGELTVRLHDALLDDPLPYRKDIKCLVSNLLSWVEFLKVPGLAVDIPGRHSQRLRVLSE</sequence>
<feature type="domain" description="PLD phosphodiesterase" evidence="1">
    <location>
        <begin position="83"/>
        <end position="110"/>
    </location>
</feature>
<dbReference type="KEGG" id="mfn:Ga0123462_0862"/>
<dbReference type="SUPFAM" id="SSF56024">
    <property type="entry name" value="Phospholipase D/nuclease"/>
    <property type="match status" value="1"/>
</dbReference>
<proteinExistence type="predicted"/>
<dbReference type="InterPro" id="IPR025202">
    <property type="entry name" value="PLD-like_dom"/>
</dbReference>
<dbReference type="RefSeq" id="WP_100265158.1">
    <property type="nucleotide sequence ID" value="NZ_CP018800.1"/>
</dbReference>
<dbReference type="GO" id="GO:0003824">
    <property type="term" value="F:catalytic activity"/>
    <property type="evidence" value="ECO:0007669"/>
    <property type="project" value="InterPro"/>
</dbReference>
<dbReference type="Proteomes" id="UP000231637">
    <property type="component" value="Chromosome"/>
</dbReference>